<gene>
    <name evidence="1" type="primary">pmrD</name>
    <name evidence="1" type="ORF">HMPREF9371_1963</name>
</gene>
<organism evidence="1 2">
    <name type="scientific">Neisseria shayeganii 871</name>
    <dbReference type="NCBI Taxonomy" id="1032488"/>
    <lineage>
        <taxon>Bacteria</taxon>
        <taxon>Pseudomonadati</taxon>
        <taxon>Pseudomonadota</taxon>
        <taxon>Betaproteobacteria</taxon>
        <taxon>Neisseriales</taxon>
        <taxon>Neisseriaceae</taxon>
        <taxon>Neisseria</taxon>
    </lineage>
</organism>
<evidence type="ECO:0000313" key="1">
    <source>
        <dbReference type="EMBL" id="EGY51750.1"/>
    </source>
</evidence>
<dbReference type="AlphaFoldDB" id="G4CK23"/>
<name>G4CK23_9NEIS</name>
<evidence type="ECO:0000313" key="2">
    <source>
        <dbReference type="Proteomes" id="UP000003019"/>
    </source>
</evidence>
<comment type="caution">
    <text evidence="1">The sequence shown here is derived from an EMBL/GenBank/DDBJ whole genome shotgun (WGS) entry which is preliminary data.</text>
</comment>
<sequence length="52" mass="6207">MRPPLSPNRLDNTVERLWIRRLSCLPKKENADCRKNRQKISLIISLKAEIYE</sequence>
<dbReference type="STRING" id="1032488.HMPREF9371_1963"/>
<dbReference type="Proteomes" id="UP000003019">
    <property type="component" value="Unassembled WGS sequence"/>
</dbReference>
<reference evidence="1 2" key="1">
    <citation type="submission" date="2011-05" db="EMBL/GenBank/DDBJ databases">
        <authorList>
            <person name="Muzny D."/>
            <person name="Qin X."/>
            <person name="Deng J."/>
            <person name="Jiang H."/>
            <person name="Liu Y."/>
            <person name="Qu J."/>
            <person name="Song X.-Z."/>
            <person name="Zhang L."/>
            <person name="Thornton R."/>
            <person name="Coyle M."/>
            <person name="Francisco L."/>
            <person name="Jackson L."/>
            <person name="Javaid M."/>
            <person name="Korchina V."/>
            <person name="Kovar C."/>
            <person name="Mata R."/>
            <person name="Mathew T."/>
            <person name="Ngo R."/>
            <person name="Nguyen L."/>
            <person name="Nguyen N."/>
            <person name="Okwuonu G."/>
            <person name="Ongeri F."/>
            <person name="Pham C."/>
            <person name="Simmons D."/>
            <person name="Wilczek-Boney K."/>
            <person name="Hale W."/>
            <person name="Jakkamsetti A."/>
            <person name="Pham P."/>
            <person name="Ruth R."/>
            <person name="San Lucas F."/>
            <person name="Warren J."/>
            <person name="Zhang J."/>
            <person name="Zhao Z."/>
            <person name="Zhou C."/>
            <person name="Zhu D."/>
            <person name="Lee S."/>
            <person name="Bess C."/>
            <person name="Blankenburg K."/>
            <person name="Forbes L."/>
            <person name="Fu Q."/>
            <person name="Gubbala S."/>
            <person name="Hirani K."/>
            <person name="Jayaseelan J.C."/>
            <person name="Lara F."/>
            <person name="Munidasa M."/>
            <person name="Palculict T."/>
            <person name="Patil S."/>
            <person name="Pu L.-L."/>
            <person name="Saada N."/>
            <person name="Tang L."/>
            <person name="Weissenberger G."/>
            <person name="Zhu Y."/>
            <person name="Hemphill L."/>
            <person name="Shang Y."/>
            <person name="Youmans B."/>
            <person name="Ayvaz T."/>
            <person name="Ross M."/>
            <person name="Santibanez J."/>
            <person name="Aqrawi P."/>
            <person name="Gross S."/>
            <person name="Joshi V."/>
            <person name="Fowler G."/>
            <person name="Nazareth L."/>
            <person name="Reid J."/>
            <person name="Worley K."/>
            <person name="Petrosino J."/>
            <person name="Highlander S."/>
            <person name="Gibbs R."/>
        </authorList>
    </citation>
    <scope>NUCLEOTIDE SEQUENCE [LARGE SCALE GENOMIC DNA]</scope>
    <source>
        <strain evidence="1 2">871</strain>
    </source>
</reference>
<dbReference type="HOGENOM" id="CLU_3082236_0_0_4"/>
<protein>
    <submittedName>
        <fullName evidence="1">Polymyxin resistance protein B</fullName>
    </submittedName>
</protein>
<proteinExistence type="predicted"/>
<accession>G4CK23</accession>
<dbReference type="EMBL" id="AGAY01000069">
    <property type="protein sequence ID" value="EGY51750.1"/>
    <property type="molecule type" value="Genomic_DNA"/>
</dbReference>
<keyword evidence="2" id="KW-1185">Reference proteome</keyword>